<dbReference type="AlphaFoldDB" id="A0A2J8U5J5"/>
<dbReference type="EMBL" id="NDHI03003469">
    <property type="protein sequence ID" value="PNJ40535.1"/>
    <property type="molecule type" value="Genomic_DNA"/>
</dbReference>
<sequence length="42" mass="4660">IVDGQELRTNPAASMESIQKFLGLMTIRDFGARDLKVVRLAV</sequence>
<reference evidence="1" key="1">
    <citation type="submission" date="2017-12" db="EMBL/GenBank/DDBJ databases">
        <title>High-resolution comparative analysis of great ape genomes.</title>
        <authorList>
            <person name="Pollen A."/>
            <person name="Hastie A."/>
            <person name="Hormozdiari F."/>
            <person name="Dougherty M."/>
            <person name="Liu R."/>
            <person name="Chaisson M."/>
            <person name="Hoppe E."/>
            <person name="Hill C."/>
            <person name="Pang A."/>
            <person name="Hillier L."/>
            <person name="Baker C."/>
            <person name="Armstrong J."/>
            <person name="Shendure J."/>
            <person name="Paten B."/>
            <person name="Wilson R."/>
            <person name="Chao H."/>
            <person name="Schneider V."/>
            <person name="Ventura M."/>
            <person name="Kronenberg Z."/>
            <person name="Murali S."/>
            <person name="Gordon D."/>
            <person name="Cantsilieris S."/>
            <person name="Munson K."/>
            <person name="Nelson B."/>
            <person name="Raja A."/>
            <person name="Underwood J."/>
            <person name="Diekhans M."/>
            <person name="Fiddes I."/>
            <person name="Haussler D."/>
            <person name="Eichler E."/>
        </authorList>
    </citation>
    <scope>NUCLEOTIDE SEQUENCE [LARGE SCALE GENOMIC DNA]</scope>
    <source>
        <strain evidence="1">Susie</strain>
    </source>
</reference>
<proteinExistence type="predicted"/>
<organism evidence="1">
    <name type="scientific">Pongo abelii</name>
    <name type="common">Sumatran orangutan</name>
    <name type="synonym">Pongo pygmaeus abelii</name>
    <dbReference type="NCBI Taxonomy" id="9601"/>
    <lineage>
        <taxon>Eukaryota</taxon>
        <taxon>Metazoa</taxon>
        <taxon>Chordata</taxon>
        <taxon>Craniata</taxon>
        <taxon>Vertebrata</taxon>
        <taxon>Euteleostomi</taxon>
        <taxon>Mammalia</taxon>
        <taxon>Eutheria</taxon>
        <taxon>Euarchontoglires</taxon>
        <taxon>Primates</taxon>
        <taxon>Haplorrhini</taxon>
        <taxon>Catarrhini</taxon>
        <taxon>Hominidae</taxon>
        <taxon>Pongo</taxon>
    </lineage>
</organism>
<name>A0A2J8U5J5_PONAB</name>
<gene>
    <name evidence="1" type="ORF">CR201_G0030217</name>
</gene>
<feature type="non-terminal residue" evidence="1">
    <location>
        <position position="1"/>
    </location>
</feature>
<accession>A0A2J8U5J5</accession>
<protein>
    <submittedName>
        <fullName evidence="1">T0105232 isoform 2</fullName>
    </submittedName>
</protein>
<comment type="caution">
    <text evidence="1">The sequence shown here is derived from an EMBL/GenBank/DDBJ whole genome shotgun (WGS) entry which is preliminary data.</text>
</comment>
<evidence type="ECO:0000313" key="1">
    <source>
        <dbReference type="EMBL" id="PNJ40535.1"/>
    </source>
</evidence>